<evidence type="ECO:0000313" key="2">
    <source>
        <dbReference type="EMBL" id="KAJ7730771.1"/>
    </source>
</evidence>
<dbReference type="AlphaFoldDB" id="A0AAD7HZF2"/>
<feature type="compositionally biased region" description="Basic residues" evidence="1">
    <location>
        <begin position="591"/>
        <end position="601"/>
    </location>
</feature>
<sequence length="610" mass="68100">MKVQEKADQELTQLSDQGSGNTRNSTTRFNLPGGTILPTIIREYRCSIDPSAGSEDKCIPCNGRPPRTREDVSNSVDTCFAGENGTKYVGSMNSHIYHGLLQRNIGGIKRGPVRAAAGSDQRHPWVRNVGAEGRRLDGPGAVGRWDDAPMDWGECVELDWGYEVLAIVGVLRNVLVARIPDSNDPRVRDIIQIERPALGVDEDIEGRRVGHRRVCDEQGISRRGIARIRDNFIRIPLSKRNGVRATSRVEGELTYGSQVATGSSYEVLTPIGYDDKRERVTAVTKVKRKEKLVAFKTTATCSKMFCRNRCQKFSKSDCYHRSCFLGDTRVDVDIRRHGATGLVCPPLDSAEAIDAFRVRRVYNSDFSATSAVYTLPYDGSPPASFVCISHNVDGILFKIDRIIFACPHHSIGAGTYIADPIGWDGTVVVDSVSVRDWPIVMLEAKGEHGRIALQIDVSDDQVFQHVELDSDDQVGTREPARNVENRFSKPALAVLEDNTLAADSLEMKISTIGQESSHLAECVANAMQQRDSDGRGLSLSNIYQELKMAYPQLMANRTEWSYKASIKNTLNRNIEFTWTKEKKWVLDPSKGRGRSRRKPVEKRRDEQETR</sequence>
<name>A0AAD7HZF2_9AGAR</name>
<organism evidence="2 3">
    <name type="scientific">Mycena metata</name>
    <dbReference type="NCBI Taxonomy" id="1033252"/>
    <lineage>
        <taxon>Eukaryota</taxon>
        <taxon>Fungi</taxon>
        <taxon>Dikarya</taxon>
        <taxon>Basidiomycota</taxon>
        <taxon>Agaricomycotina</taxon>
        <taxon>Agaricomycetes</taxon>
        <taxon>Agaricomycetidae</taxon>
        <taxon>Agaricales</taxon>
        <taxon>Marasmiineae</taxon>
        <taxon>Mycenaceae</taxon>
        <taxon>Mycena</taxon>
    </lineage>
</organism>
<feature type="region of interest" description="Disordered" evidence="1">
    <location>
        <begin position="587"/>
        <end position="610"/>
    </location>
</feature>
<accession>A0AAD7HZF2</accession>
<gene>
    <name evidence="2" type="ORF">B0H16DRAFT_1469454</name>
</gene>
<dbReference type="EMBL" id="JARKIB010000157">
    <property type="protein sequence ID" value="KAJ7730771.1"/>
    <property type="molecule type" value="Genomic_DNA"/>
</dbReference>
<proteinExistence type="predicted"/>
<protein>
    <submittedName>
        <fullName evidence="2">Uncharacterized protein</fullName>
    </submittedName>
</protein>
<feature type="region of interest" description="Disordered" evidence="1">
    <location>
        <begin position="1"/>
        <end position="31"/>
    </location>
</feature>
<keyword evidence="3" id="KW-1185">Reference proteome</keyword>
<feature type="compositionally biased region" description="Polar residues" evidence="1">
    <location>
        <begin position="10"/>
        <end position="29"/>
    </location>
</feature>
<comment type="caution">
    <text evidence="2">The sequence shown here is derived from an EMBL/GenBank/DDBJ whole genome shotgun (WGS) entry which is preliminary data.</text>
</comment>
<reference evidence="2" key="1">
    <citation type="submission" date="2023-03" db="EMBL/GenBank/DDBJ databases">
        <title>Massive genome expansion in bonnet fungi (Mycena s.s.) driven by repeated elements and novel gene families across ecological guilds.</title>
        <authorList>
            <consortium name="Lawrence Berkeley National Laboratory"/>
            <person name="Harder C.B."/>
            <person name="Miyauchi S."/>
            <person name="Viragh M."/>
            <person name="Kuo A."/>
            <person name="Thoen E."/>
            <person name="Andreopoulos B."/>
            <person name="Lu D."/>
            <person name="Skrede I."/>
            <person name="Drula E."/>
            <person name="Henrissat B."/>
            <person name="Morin E."/>
            <person name="Kohler A."/>
            <person name="Barry K."/>
            <person name="LaButti K."/>
            <person name="Morin E."/>
            <person name="Salamov A."/>
            <person name="Lipzen A."/>
            <person name="Mereny Z."/>
            <person name="Hegedus B."/>
            <person name="Baldrian P."/>
            <person name="Stursova M."/>
            <person name="Weitz H."/>
            <person name="Taylor A."/>
            <person name="Grigoriev I.V."/>
            <person name="Nagy L.G."/>
            <person name="Martin F."/>
            <person name="Kauserud H."/>
        </authorList>
    </citation>
    <scope>NUCLEOTIDE SEQUENCE</scope>
    <source>
        <strain evidence="2">CBHHK182m</strain>
    </source>
</reference>
<evidence type="ECO:0000313" key="3">
    <source>
        <dbReference type="Proteomes" id="UP001215598"/>
    </source>
</evidence>
<evidence type="ECO:0000256" key="1">
    <source>
        <dbReference type="SAM" id="MobiDB-lite"/>
    </source>
</evidence>
<dbReference type="Proteomes" id="UP001215598">
    <property type="component" value="Unassembled WGS sequence"/>
</dbReference>